<organism evidence="1 2">
    <name type="scientific">Testicularia cyperi</name>
    <dbReference type="NCBI Taxonomy" id="1882483"/>
    <lineage>
        <taxon>Eukaryota</taxon>
        <taxon>Fungi</taxon>
        <taxon>Dikarya</taxon>
        <taxon>Basidiomycota</taxon>
        <taxon>Ustilaginomycotina</taxon>
        <taxon>Ustilaginomycetes</taxon>
        <taxon>Ustilaginales</taxon>
        <taxon>Anthracoideaceae</taxon>
        <taxon>Testicularia</taxon>
    </lineage>
</organism>
<sequence length="149" mass="17136">MPTGLQNRWQRMLCVARERQKDRERVLGAEMEEGVQFRNEVREEGRKGGWKRECVAKEARNERCERGESWLRSQLKRCGIEHDCQAKEVGSRWRIDVYEDGIASVWCGPSKLECRGGPRLGADASLRLAAEGQQNTMLFSSSVAQYSTW</sequence>
<gene>
    <name evidence="1" type="ORF">BCV70DRAFT_65146</name>
</gene>
<evidence type="ECO:0000313" key="2">
    <source>
        <dbReference type="Proteomes" id="UP000246740"/>
    </source>
</evidence>
<evidence type="ECO:0000313" key="1">
    <source>
        <dbReference type="EMBL" id="PWY97483.1"/>
    </source>
</evidence>
<dbReference type="InParanoid" id="A0A317XGR6"/>
<accession>A0A317XGR6</accession>
<protein>
    <submittedName>
        <fullName evidence="1">Uncharacterized protein</fullName>
    </submittedName>
</protein>
<proteinExistence type="predicted"/>
<reference evidence="1 2" key="1">
    <citation type="journal article" date="2018" name="Mol. Biol. Evol.">
        <title>Broad Genomic Sampling Reveals a Smut Pathogenic Ancestry of the Fungal Clade Ustilaginomycotina.</title>
        <authorList>
            <person name="Kijpornyongpan T."/>
            <person name="Mondo S.J."/>
            <person name="Barry K."/>
            <person name="Sandor L."/>
            <person name="Lee J."/>
            <person name="Lipzen A."/>
            <person name="Pangilinan J."/>
            <person name="LaButti K."/>
            <person name="Hainaut M."/>
            <person name="Henrissat B."/>
            <person name="Grigoriev I.V."/>
            <person name="Spatafora J.W."/>
            <person name="Aime M.C."/>
        </authorList>
    </citation>
    <scope>NUCLEOTIDE SEQUENCE [LARGE SCALE GENOMIC DNA]</scope>
    <source>
        <strain evidence="1 2">MCA 3645</strain>
    </source>
</reference>
<dbReference type="Proteomes" id="UP000246740">
    <property type="component" value="Unassembled WGS sequence"/>
</dbReference>
<dbReference type="EMBL" id="KZ819207">
    <property type="protein sequence ID" value="PWY97483.1"/>
    <property type="molecule type" value="Genomic_DNA"/>
</dbReference>
<keyword evidence="2" id="KW-1185">Reference proteome</keyword>
<dbReference type="AlphaFoldDB" id="A0A317XGR6"/>
<name>A0A317XGR6_9BASI</name>